<dbReference type="InterPro" id="IPR025724">
    <property type="entry name" value="GAG-pre-integrase_dom"/>
</dbReference>
<keyword evidence="3" id="KW-0548">Nucleotidyltransferase</keyword>
<feature type="compositionally biased region" description="Low complexity" evidence="1">
    <location>
        <begin position="843"/>
        <end position="862"/>
    </location>
</feature>
<keyword evidence="3" id="KW-0808">Transferase</keyword>
<organism evidence="3 4">
    <name type="scientific">Arabidopsis suecica</name>
    <name type="common">Swedish thale-cress</name>
    <name type="synonym">Cardaminopsis suecica</name>
    <dbReference type="NCBI Taxonomy" id="45249"/>
    <lineage>
        <taxon>Eukaryota</taxon>
        <taxon>Viridiplantae</taxon>
        <taxon>Streptophyta</taxon>
        <taxon>Embryophyta</taxon>
        <taxon>Tracheophyta</taxon>
        <taxon>Spermatophyta</taxon>
        <taxon>Magnoliopsida</taxon>
        <taxon>eudicotyledons</taxon>
        <taxon>Gunneridae</taxon>
        <taxon>Pentapetalae</taxon>
        <taxon>rosids</taxon>
        <taxon>malvids</taxon>
        <taxon>Brassicales</taxon>
        <taxon>Brassicaceae</taxon>
        <taxon>Camelineae</taxon>
        <taxon>Arabidopsis</taxon>
    </lineage>
</organism>
<dbReference type="CDD" id="cd09272">
    <property type="entry name" value="RNase_HI_RT_Ty1"/>
    <property type="match status" value="1"/>
</dbReference>
<accession>A0A8T1YGS6</accession>
<dbReference type="InterPro" id="IPR057670">
    <property type="entry name" value="SH3_retrovirus"/>
</dbReference>
<feature type="region of interest" description="Disordered" evidence="1">
    <location>
        <begin position="303"/>
        <end position="322"/>
    </location>
</feature>
<feature type="region of interest" description="Disordered" evidence="1">
    <location>
        <begin position="766"/>
        <end position="920"/>
    </location>
</feature>
<dbReference type="Pfam" id="PF13976">
    <property type="entry name" value="gag_pre-integrs"/>
    <property type="match status" value="1"/>
</dbReference>
<feature type="domain" description="Integrase catalytic" evidence="2">
    <location>
        <begin position="529"/>
        <end position="692"/>
    </location>
</feature>
<evidence type="ECO:0000259" key="2">
    <source>
        <dbReference type="PROSITE" id="PS50994"/>
    </source>
</evidence>
<dbReference type="GO" id="GO:0003964">
    <property type="term" value="F:RNA-directed DNA polymerase activity"/>
    <property type="evidence" value="ECO:0007669"/>
    <property type="project" value="UniProtKB-KW"/>
</dbReference>
<feature type="compositionally biased region" description="Pro residues" evidence="1">
    <location>
        <begin position="783"/>
        <end position="793"/>
    </location>
</feature>
<evidence type="ECO:0000313" key="3">
    <source>
        <dbReference type="EMBL" id="KAG7545266.1"/>
    </source>
</evidence>
<gene>
    <name evidence="3" type="ORF">ISN44_As12g007590</name>
</gene>
<dbReference type="GO" id="GO:0015074">
    <property type="term" value="P:DNA integration"/>
    <property type="evidence" value="ECO:0007669"/>
    <property type="project" value="InterPro"/>
</dbReference>
<dbReference type="Pfam" id="PF07727">
    <property type="entry name" value="RVT_2"/>
    <property type="match status" value="1"/>
</dbReference>
<feature type="compositionally biased region" description="Pro residues" evidence="1">
    <location>
        <begin position="801"/>
        <end position="817"/>
    </location>
</feature>
<dbReference type="Pfam" id="PF14223">
    <property type="entry name" value="Retrotran_gag_2"/>
    <property type="match status" value="1"/>
</dbReference>
<name>A0A8T1YGS6_ARASU</name>
<dbReference type="PROSITE" id="PS50994">
    <property type="entry name" value="INTEGRASE"/>
    <property type="match status" value="1"/>
</dbReference>
<dbReference type="InterPro" id="IPR013103">
    <property type="entry name" value="RVT_2"/>
</dbReference>
<keyword evidence="3" id="KW-0695">RNA-directed DNA polymerase</keyword>
<feature type="compositionally biased region" description="Polar residues" evidence="1">
    <location>
        <begin position="766"/>
        <end position="778"/>
    </location>
</feature>
<keyword evidence="4" id="KW-1185">Reference proteome</keyword>
<evidence type="ECO:0000313" key="4">
    <source>
        <dbReference type="Proteomes" id="UP000694251"/>
    </source>
</evidence>
<dbReference type="EMBL" id="JAEFBJ010000012">
    <property type="protein sequence ID" value="KAG7545266.1"/>
    <property type="molecule type" value="Genomic_DNA"/>
</dbReference>
<dbReference type="Proteomes" id="UP000694251">
    <property type="component" value="Chromosome 12"/>
</dbReference>
<dbReference type="OrthoDB" id="1737296at2759"/>
<dbReference type="PANTHER" id="PTHR11439:SF483">
    <property type="entry name" value="PEPTIDE SYNTHASE GLIP-LIKE, PUTATIVE (AFU_ORTHOLOGUE AFUA_3G12920)-RELATED"/>
    <property type="match status" value="1"/>
</dbReference>
<feature type="compositionally biased region" description="Low complexity" evidence="1">
    <location>
        <begin position="306"/>
        <end position="320"/>
    </location>
</feature>
<dbReference type="InterPro" id="IPR001584">
    <property type="entry name" value="Integrase_cat-core"/>
</dbReference>
<comment type="caution">
    <text evidence="3">The sequence shown here is derived from an EMBL/GenBank/DDBJ whole genome shotgun (WGS) entry which is preliminary data.</text>
</comment>
<feature type="compositionally biased region" description="Polar residues" evidence="1">
    <location>
        <begin position="826"/>
        <end position="842"/>
    </location>
</feature>
<dbReference type="Pfam" id="PF00665">
    <property type="entry name" value="rve"/>
    <property type="match status" value="1"/>
</dbReference>
<feature type="compositionally biased region" description="Low complexity" evidence="1">
    <location>
        <begin position="233"/>
        <end position="270"/>
    </location>
</feature>
<feature type="region of interest" description="Disordered" evidence="1">
    <location>
        <begin position="231"/>
        <end position="278"/>
    </location>
</feature>
<sequence length="1463" mass="163148">MASSPASSSEIIVTSATPTLLNVNMTNVSKLTDSNFLMWSRQVHALLDGYDLVGYIDGSLVAPTPTLTTDGVTTVNRDYTFWKRQDRLVYSALLGAISTSIQPLLSTVTTSAGIWEELTSTFAKPSRGHILQLRQQIKCWKKGTKTVSEYFKGLTTRFDQLALLESPYAREDQIDFVLGGLTADYQQIVDQISGRDSPPTLSELYEKLINHEVRLQAMASDVESLPITANVANYRGPNNNNNRNNGGNYRGQQRNNNNKQNQTWQQQQFRPRQDQPARGYQGKCQICGVFGHSARRCSQLQFPGGSVASPSQYSPSQYSPSPVPWQPRANMASMSYSSNPWILDSGATHHLTTDLNNLALHQPYNGGEEVTIADGSGLPISHTGSSTLSTPSRSLALTDILYVPNIHKNLISVYRLCNANKVSVEFFPAHFQVKDLSTGARLLQGRTKDELYEWPVKPNTIISYSASPTPKTSLPSWHSRLGHPSFNILQTLVSQFSLPLSHSSQKQFPCSHCLINKSHKLPFYSNTITSSMPLEYVYTDVWTSPIVSFDNFKYYLILVDHYTRYTWFYPLKQKSQVKDTFIAFKSLVENRFQCKIRTLYSDNGGEFVALRQFLGSCGISHLTSPPHTPEHNGISERKHRHIVETALTLLHQASVPTSYWTYAFATAVYLINRLPTPVLAHTSPYSKLFQQPPNYLKLRVFGSLCFPWLRPYTKHKLENRSLPCAFMGYSISQSAYLCLHLQSGRVYTSRHVQFVEDQFPFSSTITQKASTPNTSNPPLSCHTPPPTLIPVPTMPLVSAPSSPPPSTDPHFSSPPSPASVAATDLPRQSTLLSSPGGVSTSDNQSVGSGNNSTNSLSNSVTQAQPSPSPSKSQTDHHSTTPPASPTRSHSPSSVHTSPSSSTHTSIVPYQPEIQPVPPNANIHPMRTRAKNNITKPKQKLTLLAKTHTTKPYIPTTVNQALRDQKWRDAMSEEINAQIRNNTFELVPPAPNQNVITTKWIFTLKYLPNGSLDRYKARLVARGFNQQYGIDYAETFSPVVKSLTIRLVLQLAVSRSWAIKQLDVNNAFLQGTLTDEVYVSQPPGFVDKDRPHYVCRLKKALYGLKQAPRAWYQELKSFLCTTGFQNSFADTSVFIYIHGADIVYILVYVDDIIVTGSSDYLISGFIHTLAHRFSLKDPKDISYFLGIEATRTSEGLHLMQRKYIIDLLVKTNMLEAKPVATPMAPTPPLTLFSGTILDDPKEFRTVLGSLQYLAFTRPDIAYVVNRLSQFMHRPTDMHWQAVKRLLRYLAGTVSHGIFLKANSPLTLHAFSDADWARNNDDFVSTNAYILYLGTSPISWSSKKQKGVARSSTEAEYRAVANTASEVIWVCSLLTELGVTLTSQPVVYCDNIGATYLSANPVFHSRMKHLALDYHFVRDNVQSGALRVVHVSTKDQLADALTKPLARPRFLELFSKIGVKELPPS</sequence>
<dbReference type="PANTHER" id="PTHR11439">
    <property type="entry name" value="GAG-POL-RELATED RETROTRANSPOSON"/>
    <property type="match status" value="1"/>
</dbReference>
<evidence type="ECO:0000256" key="1">
    <source>
        <dbReference type="SAM" id="MobiDB-lite"/>
    </source>
</evidence>
<proteinExistence type="predicted"/>
<feature type="compositionally biased region" description="Low complexity" evidence="1">
    <location>
        <begin position="879"/>
        <end position="905"/>
    </location>
</feature>
<reference evidence="3 4" key="1">
    <citation type="submission" date="2020-12" db="EMBL/GenBank/DDBJ databases">
        <title>Concerted genomic and epigenomic changes stabilize Arabidopsis allopolyploids.</title>
        <authorList>
            <person name="Chen Z."/>
        </authorList>
    </citation>
    <scope>NUCLEOTIDE SEQUENCE [LARGE SCALE GENOMIC DNA]</scope>
    <source>
        <strain evidence="3">As9502</strain>
        <tissue evidence="3">Leaf</tissue>
    </source>
</reference>
<dbReference type="InterPro" id="IPR054722">
    <property type="entry name" value="PolX-like_BBD"/>
</dbReference>
<dbReference type="Pfam" id="PF22936">
    <property type="entry name" value="Pol_BBD"/>
    <property type="match status" value="1"/>
</dbReference>
<protein>
    <submittedName>
        <fullName evidence="3">Reverse transcriptase RNA-dependent DNA polymerase</fullName>
    </submittedName>
</protein>
<dbReference type="Pfam" id="PF25597">
    <property type="entry name" value="SH3_retrovirus"/>
    <property type="match status" value="1"/>
</dbReference>